<feature type="compositionally biased region" description="Acidic residues" evidence="1">
    <location>
        <begin position="18"/>
        <end position="31"/>
    </location>
</feature>
<protein>
    <submittedName>
        <fullName evidence="2">Uncharacterized protein</fullName>
    </submittedName>
</protein>
<feature type="compositionally biased region" description="Low complexity" evidence="1">
    <location>
        <begin position="151"/>
        <end position="169"/>
    </location>
</feature>
<reference evidence="2" key="1">
    <citation type="journal article" date="2023" name="bioRxiv">
        <title>Scaffold-level genome assemblies of two parasitoid biocontrol wasps reveal the parthenogenesis mechanism and an associated novel virus.</title>
        <authorList>
            <person name="Inwood S."/>
            <person name="Skelly J."/>
            <person name="Guhlin J."/>
            <person name="Harrop T."/>
            <person name="Goldson S."/>
            <person name="Dearden P."/>
        </authorList>
    </citation>
    <scope>NUCLEOTIDE SEQUENCE</scope>
    <source>
        <strain evidence="2">Lincoln</strain>
        <tissue evidence="2">Whole body</tissue>
    </source>
</reference>
<name>A0AA39F2S1_MICHY</name>
<feature type="compositionally biased region" description="Low complexity" evidence="1">
    <location>
        <begin position="182"/>
        <end position="195"/>
    </location>
</feature>
<evidence type="ECO:0000313" key="3">
    <source>
        <dbReference type="Proteomes" id="UP001168972"/>
    </source>
</evidence>
<reference evidence="2" key="2">
    <citation type="submission" date="2023-03" db="EMBL/GenBank/DDBJ databases">
        <authorList>
            <person name="Inwood S.N."/>
            <person name="Skelly J.G."/>
            <person name="Guhlin J."/>
            <person name="Harrop T.W.R."/>
            <person name="Goldson S.G."/>
            <person name="Dearden P.K."/>
        </authorList>
    </citation>
    <scope>NUCLEOTIDE SEQUENCE</scope>
    <source>
        <strain evidence="2">Lincoln</strain>
        <tissue evidence="2">Whole body</tissue>
    </source>
</reference>
<dbReference type="AlphaFoldDB" id="A0AA39F2S1"/>
<dbReference type="Proteomes" id="UP001168972">
    <property type="component" value="Unassembled WGS sequence"/>
</dbReference>
<keyword evidence="3" id="KW-1185">Reference proteome</keyword>
<feature type="region of interest" description="Disordered" evidence="1">
    <location>
        <begin position="1"/>
        <end position="61"/>
    </location>
</feature>
<feature type="region of interest" description="Disordered" evidence="1">
    <location>
        <begin position="118"/>
        <end position="213"/>
    </location>
</feature>
<accession>A0AA39F2S1</accession>
<comment type="caution">
    <text evidence="2">The sequence shown here is derived from an EMBL/GenBank/DDBJ whole genome shotgun (WGS) entry which is preliminary data.</text>
</comment>
<feature type="compositionally biased region" description="Polar residues" evidence="1">
    <location>
        <begin position="36"/>
        <end position="61"/>
    </location>
</feature>
<evidence type="ECO:0000313" key="2">
    <source>
        <dbReference type="EMBL" id="KAK0161880.1"/>
    </source>
</evidence>
<dbReference type="EMBL" id="JAQQBR010001834">
    <property type="protein sequence ID" value="KAK0161880.1"/>
    <property type="molecule type" value="Genomic_DNA"/>
</dbReference>
<feature type="compositionally biased region" description="Gly residues" evidence="1">
    <location>
        <begin position="129"/>
        <end position="150"/>
    </location>
</feature>
<evidence type="ECO:0000256" key="1">
    <source>
        <dbReference type="SAM" id="MobiDB-lite"/>
    </source>
</evidence>
<gene>
    <name evidence="2" type="ORF">PV327_008284</name>
</gene>
<organism evidence="2 3">
    <name type="scientific">Microctonus hyperodae</name>
    <name type="common">Parasitoid wasp</name>
    <dbReference type="NCBI Taxonomy" id="165561"/>
    <lineage>
        <taxon>Eukaryota</taxon>
        <taxon>Metazoa</taxon>
        <taxon>Ecdysozoa</taxon>
        <taxon>Arthropoda</taxon>
        <taxon>Hexapoda</taxon>
        <taxon>Insecta</taxon>
        <taxon>Pterygota</taxon>
        <taxon>Neoptera</taxon>
        <taxon>Endopterygota</taxon>
        <taxon>Hymenoptera</taxon>
        <taxon>Apocrita</taxon>
        <taxon>Ichneumonoidea</taxon>
        <taxon>Braconidae</taxon>
        <taxon>Euphorinae</taxon>
        <taxon>Microctonus</taxon>
    </lineage>
</organism>
<proteinExistence type="predicted"/>
<sequence length="213" mass="22343">MSTWEHGRGSTRTLSQEDLSDPDLQDEESGEELLQQPLQGNAHPSTGNSQNESTAPTALSHLNSMLHVSHPHLLSKYKMDPSEMDLLSNKSSLEALQAAMSSGGFNLPFSFPPPSAFLAPHHNNHQQISGGGVTTGGSGGGGNSGGGGGSNNAIASSASSLSSESSQGSLRNVSEAREGTGQSQNSNSNNSQQQSTSWSFEEQFKQGYRKTPK</sequence>